<dbReference type="EMBL" id="JAPWGM010000002">
    <property type="protein sequence ID" value="MCZ4244152.1"/>
    <property type="molecule type" value="Genomic_DNA"/>
</dbReference>
<dbReference type="InterPro" id="IPR013780">
    <property type="entry name" value="Glyco_hydro_b"/>
</dbReference>
<proteinExistence type="predicted"/>
<dbReference type="Proteomes" id="UP001144347">
    <property type="component" value="Unassembled WGS sequence"/>
</dbReference>
<dbReference type="Gene3D" id="3.20.20.80">
    <property type="entry name" value="Glycosidases"/>
    <property type="match status" value="1"/>
</dbReference>
<dbReference type="PANTHER" id="PTHR43576">
    <property type="entry name" value="ALPHA-L-ARABINOFURANOSIDASE C-RELATED"/>
    <property type="match status" value="1"/>
</dbReference>
<accession>A0ABT4L896</accession>
<sequence length="575" mass="63571">MFATKMPAQLGLIHIFFLILCSITGCEKSVNSALTGSIPVDSIPFQSQGAFFSDWTEKKLTLPAYQDADPISNAGATIINVNTSKVLNKITPYINGNNANPFSGQMVTESKLISHIKNLDPGIIRFPGGDISSLYFWDRSNKEKPSDIPSAIFASNGDSTTNDVWYGKNNEPWTLSLENYYKLLGLTSSTGIITVNYGYARYGLGANPVQEAAHLAANWVRYDNGRTKFWEVGNESYGYWEPGWKIDVSLNKDKQPQLMTGELYGKHFKIFADSMRKAAAEKGHKINIGAQLISRPTNNSINPAESSWNKGYFAQAKDDADYYIIHDYYTDFGENSSAKTILNSATIQTEAIKNYLRNSFLESGRQEKPIAMTEWNIFSTGSKQKISAIAGVHATICMGEMLKANLAMAARWDLLGKYDNGNDFGAISIGDEPDNSEKWNPRPIFFYMYYFKKLLGDKLIETSVSGSNDILSYASRFSSGETSIVVVNKAKSDEIVSLNIDNSSKLKHYYTYTLEGEGNTDFSRKVFINSGGPTGVSGGPPDYTNLAAKRFTVSDGKINVKVPKYGVVFIVAVDK</sequence>
<organism evidence="1 2">
    <name type="scientific">Pedobacter punctiformis</name>
    <dbReference type="NCBI Taxonomy" id="3004097"/>
    <lineage>
        <taxon>Bacteria</taxon>
        <taxon>Pseudomonadati</taxon>
        <taxon>Bacteroidota</taxon>
        <taxon>Sphingobacteriia</taxon>
        <taxon>Sphingobacteriales</taxon>
        <taxon>Sphingobacteriaceae</taxon>
        <taxon>Pedobacter</taxon>
    </lineage>
</organism>
<evidence type="ECO:0000313" key="1">
    <source>
        <dbReference type="EMBL" id="MCZ4244152.1"/>
    </source>
</evidence>
<dbReference type="RefSeq" id="WP_269427218.1">
    <property type="nucleotide sequence ID" value="NZ_JAPWGM010000002.1"/>
</dbReference>
<gene>
    <name evidence="1" type="ORF">O0955_09050</name>
</gene>
<dbReference type="PROSITE" id="PS51257">
    <property type="entry name" value="PROKAR_LIPOPROTEIN"/>
    <property type="match status" value="1"/>
</dbReference>
<dbReference type="InterPro" id="IPR017853">
    <property type="entry name" value="GH"/>
</dbReference>
<name>A0ABT4L896_9SPHI</name>
<reference evidence="1" key="1">
    <citation type="submission" date="2022-12" db="EMBL/GenBank/DDBJ databases">
        <title>Genome sequence of HCMS5-2.</title>
        <authorList>
            <person name="Woo H."/>
        </authorList>
    </citation>
    <scope>NUCLEOTIDE SEQUENCE</scope>
    <source>
        <strain evidence="1">HCMS5-2</strain>
    </source>
</reference>
<keyword evidence="2" id="KW-1185">Reference proteome</keyword>
<dbReference type="Gene3D" id="2.60.40.1180">
    <property type="entry name" value="Golgi alpha-mannosidase II"/>
    <property type="match status" value="1"/>
</dbReference>
<protein>
    <submittedName>
        <fullName evidence="1">Alpha-L-arabinofuranosidase</fullName>
    </submittedName>
</protein>
<comment type="caution">
    <text evidence="1">The sequence shown here is derived from an EMBL/GenBank/DDBJ whole genome shotgun (WGS) entry which is preliminary data.</text>
</comment>
<evidence type="ECO:0000313" key="2">
    <source>
        <dbReference type="Proteomes" id="UP001144347"/>
    </source>
</evidence>
<dbReference type="SUPFAM" id="SSF51445">
    <property type="entry name" value="(Trans)glycosidases"/>
    <property type="match status" value="1"/>
</dbReference>